<evidence type="ECO:0000256" key="1">
    <source>
        <dbReference type="SAM" id="MobiDB-lite"/>
    </source>
</evidence>
<dbReference type="AlphaFoldDB" id="A0AAJ7SB15"/>
<proteinExistence type="predicted"/>
<protein>
    <submittedName>
        <fullName evidence="3">Uncharacterized protein LOC113465001</fullName>
    </submittedName>
</protein>
<reference evidence="3" key="1">
    <citation type="submission" date="2025-08" db="UniProtKB">
        <authorList>
            <consortium name="RefSeq"/>
        </authorList>
    </citation>
    <scope>IDENTIFICATION</scope>
    <source>
        <tissue evidence="3">Whole body</tissue>
    </source>
</reference>
<feature type="region of interest" description="Disordered" evidence="1">
    <location>
        <begin position="61"/>
        <end position="126"/>
    </location>
</feature>
<keyword evidence="2" id="KW-1185">Reference proteome</keyword>
<gene>
    <name evidence="3" type="primary">LOC113465001</name>
</gene>
<feature type="compositionally biased region" description="Polar residues" evidence="1">
    <location>
        <begin position="77"/>
        <end position="96"/>
    </location>
</feature>
<dbReference type="KEGG" id="ccal:113465001"/>
<evidence type="ECO:0000313" key="2">
    <source>
        <dbReference type="Proteomes" id="UP000694925"/>
    </source>
</evidence>
<organism evidence="2 3">
    <name type="scientific">Ceratina calcarata</name>
    <dbReference type="NCBI Taxonomy" id="156304"/>
    <lineage>
        <taxon>Eukaryota</taxon>
        <taxon>Metazoa</taxon>
        <taxon>Ecdysozoa</taxon>
        <taxon>Arthropoda</taxon>
        <taxon>Hexapoda</taxon>
        <taxon>Insecta</taxon>
        <taxon>Pterygota</taxon>
        <taxon>Neoptera</taxon>
        <taxon>Endopterygota</taxon>
        <taxon>Hymenoptera</taxon>
        <taxon>Apocrita</taxon>
        <taxon>Aculeata</taxon>
        <taxon>Apoidea</taxon>
        <taxon>Anthophila</taxon>
        <taxon>Apidae</taxon>
        <taxon>Ceratina</taxon>
        <taxon>Zadontomerus</taxon>
    </lineage>
</organism>
<accession>A0AAJ7SB15</accession>
<feature type="compositionally biased region" description="Polar residues" evidence="1">
    <location>
        <begin position="104"/>
        <end position="113"/>
    </location>
</feature>
<name>A0AAJ7SB15_9HYME</name>
<dbReference type="RefSeq" id="XP_026673864.1">
    <property type="nucleotide sequence ID" value="XM_026818063.1"/>
</dbReference>
<sequence length="126" mass="13823">MCVTKEGITNRIVEALGKEVVKLHNITTEIKIYKTIGTTAEEAKITAQEVTDTIGEEVTIEAEATVSETEEEYDSNGMETDGSNGRATDVNATPDTPRTRDLGPTSTRLSSPGWNMKWLSKNRMDT</sequence>
<dbReference type="GeneID" id="113465001"/>
<evidence type="ECO:0000313" key="3">
    <source>
        <dbReference type="RefSeq" id="XP_026673864.1"/>
    </source>
</evidence>
<dbReference type="Proteomes" id="UP000694925">
    <property type="component" value="Unplaced"/>
</dbReference>